<feature type="compositionally biased region" description="Low complexity" evidence="1">
    <location>
        <begin position="71"/>
        <end position="146"/>
    </location>
</feature>
<feature type="signal peptide" evidence="2">
    <location>
        <begin position="1"/>
        <end position="17"/>
    </location>
</feature>
<sequence length="319" mass="33600">MRSSIFVTAALAVGAIATPVLKRDLVTEYAYVTVTQYVTAGGEAPAPTSTAAPALTVTRNRGYWTRRSRKSTTTSVAAPAPTSEQPTFVTVPTTTEAPATSEVPATSEAPVTSETPATSAAPAPTEAPAPSEAPVTSEAAAPAPTSGRPTGYADLVLRHHNVHRANHSAPALVWDENLAAIAREIGSSCKYEHNTKAGGGGYGQNIAAGVRENNVTAVITELFYNGEVNFYEGQYGKADPDMGNFHGWGHFSQIVWKETTAVGCHTFDCSAREGKLANVGANVAPFFTVCNYKKPGNWGGQYGKNVGASLNHPTVRWNY</sequence>
<dbReference type="HOGENOM" id="CLU_035730_5_0_1"/>
<dbReference type="Proteomes" id="UP000016924">
    <property type="component" value="Unassembled WGS sequence"/>
</dbReference>
<dbReference type="PROSITE" id="PS01009">
    <property type="entry name" value="CRISP_1"/>
    <property type="match status" value="1"/>
</dbReference>
<evidence type="ECO:0000256" key="1">
    <source>
        <dbReference type="SAM" id="MobiDB-lite"/>
    </source>
</evidence>
<evidence type="ECO:0000313" key="4">
    <source>
        <dbReference type="EMBL" id="EON61764.1"/>
    </source>
</evidence>
<dbReference type="SUPFAM" id="SSF55797">
    <property type="entry name" value="PR-1-like"/>
    <property type="match status" value="1"/>
</dbReference>
<name>R7YIZ0_CONA1</name>
<dbReference type="InterPro" id="IPR001283">
    <property type="entry name" value="CRISP-related"/>
</dbReference>
<dbReference type="InterPro" id="IPR035940">
    <property type="entry name" value="CAP_sf"/>
</dbReference>
<dbReference type="Gene3D" id="3.40.33.10">
    <property type="entry name" value="CAP"/>
    <property type="match status" value="1"/>
</dbReference>
<feature type="region of interest" description="Disordered" evidence="1">
    <location>
        <begin position="64"/>
        <end position="152"/>
    </location>
</feature>
<evidence type="ECO:0000259" key="3">
    <source>
        <dbReference type="SMART" id="SM00198"/>
    </source>
</evidence>
<dbReference type="eggNOG" id="KOG3017">
    <property type="taxonomic scope" value="Eukaryota"/>
</dbReference>
<dbReference type="STRING" id="1168221.R7YIZ0"/>
<dbReference type="AlphaFoldDB" id="R7YIZ0"/>
<feature type="chain" id="PRO_5004449801" description="SCP domain-containing protein" evidence="2">
    <location>
        <begin position="18"/>
        <end position="319"/>
    </location>
</feature>
<dbReference type="OrthoDB" id="337038at2759"/>
<dbReference type="FunFam" id="3.40.33.10:FF:000018">
    <property type="entry name" value="SCP-like extracellular protein, putative"/>
    <property type="match status" value="1"/>
</dbReference>
<dbReference type="SMART" id="SM00198">
    <property type="entry name" value="SCP"/>
    <property type="match status" value="1"/>
</dbReference>
<accession>R7YIZ0</accession>
<dbReference type="CDD" id="cd05380">
    <property type="entry name" value="CAP_euk"/>
    <property type="match status" value="1"/>
</dbReference>
<dbReference type="RefSeq" id="XP_007777081.1">
    <property type="nucleotide sequence ID" value="XM_007778891.1"/>
</dbReference>
<dbReference type="InterPro" id="IPR014044">
    <property type="entry name" value="CAP_dom"/>
</dbReference>
<dbReference type="InterPro" id="IPR018244">
    <property type="entry name" value="Allrgn_V5/Tpx1_CS"/>
</dbReference>
<protein>
    <recommendedName>
        <fullName evidence="3">SCP domain-containing protein</fullName>
    </recommendedName>
</protein>
<reference evidence="5" key="1">
    <citation type="submission" date="2012-06" db="EMBL/GenBank/DDBJ databases">
        <title>The genome sequence of Coniosporium apollinis CBS 100218.</title>
        <authorList>
            <consortium name="The Broad Institute Genome Sequencing Platform"/>
            <person name="Cuomo C."/>
            <person name="Gorbushina A."/>
            <person name="Noack S."/>
            <person name="Walker B."/>
            <person name="Young S.K."/>
            <person name="Zeng Q."/>
            <person name="Gargeya S."/>
            <person name="Fitzgerald M."/>
            <person name="Haas B."/>
            <person name="Abouelleil A."/>
            <person name="Alvarado L."/>
            <person name="Arachchi H.M."/>
            <person name="Berlin A.M."/>
            <person name="Chapman S.B."/>
            <person name="Goldberg J."/>
            <person name="Griggs A."/>
            <person name="Gujja S."/>
            <person name="Hansen M."/>
            <person name="Howarth C."/>
            <person name="Imamovic A."/>
            <person name="Larimer J."/>
            <person name="McCowan C."/>
            <person name="Montmayeur A."/>
            <person name="Murphy C."/>
            <person name="Neiman D."/>
            <person name="Pearson M."/>
            <person name="Priest M."/>
            <person name="Roberts A."/>
            <person name="Saif S."/>
            <person name="Shea T."/>
            <person name="Sisk P."/>
            <person name="Sykes S."/>
            <person name="Wortman J."/>
            <person name="Nusbaum C."/>
            <person name="Birren B."/>
        </authorList>
    </citation>
    <scope>NUCLEOTIDE SEQUENCE [LARGE SCALE GENOMIC DNA]</scope>
    <source>
        <strain evidence="5">CBS 100218</strain>
    </source>
</reference>
<dbReference type="GeneID" id="19898291"/>
<dbReference type="OMA" id="NHNVHRS"/>
<dbReference type="EMBL" id="JH767556">
    <property type="protein sequence ID" value="EON61764.1"/>
    <property type="molecule type" value="Genomic_DNA"/>
</dbReference>
<evidence type="ECO:0000313" key="5">
    <source>
        <dbReference type="Proteomes" id="UP000016924"/>
    </source>
</evidence>
<keyword evidence="5" id="KW-1185">Reference proteome</keyword>
<dbReference type="PRINTS" id="PR00837">
    <property type="entry name" value="V5TPXLIKE"/>
</dbReference>
<dbReference type="Pfam" id="PF00188">
    <property type="entry name" value="CAP"/>
    <property type="match status" value="1"/>
</dbReference>
<organism evidence="4 5">
    <name type="scientific">Coniosporium apollinis (strain CBS 100218)</name>
    <name type="common">Rock-inhabiting black yeast</name>
    <dbReference type="NCBI Taxonomy" id="1168221"/>
    <lineage>
        <taxon>Eukaryota</taxon>
        <taxon>Fungi</taxon>
        <taxon>Dikarya</taxon>
        <taxon>Ascomycota</taxon>
        <taxon>Pezizomycotina</taxon>
        <taxon>Dothideomycetes</taxon>
        <taxon>Dothideomycetes incertae sedis</taxon>
        <taxon>Coniosporium</taxon>
    </lineage>
</organism>
<evidence type="ECO:0000256" key="2">
    <source>
        <dbReference type="SAM" id="SignalP"/>
    </source>
</evidence>
<dbReference type="PANTHER" id="PTHR10334">
    <property type="entry name" value="CYSTEINE-RICH SECRETORY PROTEIN-RELATED"/>
    <property type="match status" value="1"/>
</dbReference>
<keyword evidence="2" id="KW-0732">Signal</keyword>
<feature type="domain" description="SCP" evidence="3">
    <location>
        <begin position="151"/>
        <end position="300"/>
    </location>
</feature>
<gene>
    <name evidence="4" type="ORF">W97_00980</name>
</gene>
<proteinExistence type="predicted"/>
<dbReference type="GO" id="GO:0005576">
    <property type="term" value="C:extracellular region"/>
    <property type="evidence" value="ECO:0007669"/>
    <property type="project" value="InterPro"/>
</dbReference>